<evidence type="ECO:0000313" key="4">
    <source>
        <dbReference type="Proteomes" id="UP000299102"/>
    </source>
</evidence>
<dbReference type="AlphaFoldDB" id="A0A4C1WTI7"/>
<dbReference type="Proteomes" id="UP000299102">
    <property type="component" value="Unassembled WGS sequence"/>
</dbReference>
<protein>
    <submittedName>
        <fullName evidence="3">Uncharacterized protein</fullName>
    </submittedName>
</protein>
<evidence type="ECO:0000256" key="1">
    <source>
        <dbReference type="SAM" id="MobiDB-lite"/>
    </source>
</evidence>
<organism evidence="3 4">
    <name type="scientific">Eumeta variegata</name>
    <name type="common">Bagworm moth</name>
    <name type="synonym">Eumeta japonica</name>
    <dbReference type="NCBI Taxonomy" id="151549"/>
    <lineage>
        <taxon>Eukaryota</taxon>
        <taxon>Metazoa</taxon>
        <taxon>Ecdysozoa</taxon>
        <taxon>Arthropoda</taxon>
        <taxon>Hexapoda</taxon>
        <taxon>Insecta</taxon>
        <taxon>Pterygota</taxon>
        <taxon>Neoptera</taxon>
        <taxon>Endopterygota</taxon>
        <taxon>Lepidoptera</taxon>
        <taxon>Glossata</taxon>
        <taxon>Ditrysia</taxon>
        <taxon>Tineoidea</taxon>
        <taxon>Psychidae</taxon>
        <taxon>Oiketicinae</taxon>
        <taxon>Eumeta</taxon>
    </lineage>
</organism>
<dbReference type="Gene3D" id="1.10.287.70">
    <property type="match status" value="1"/>
</dbReference>
<accession>A0A4C1WTI7</accession>
<feature type="transmembrane region" description="Helical" evidence="2">
    <location>
        <begin position="102"/>
        <end position="123"/>
    </location>
</feature>
<keyword evidence="4" id="KW-1185">Reference proteome</keyword>
<keyword evidence="2" id="KW-0472">Membrane</keyword>
<keyword evidence="2" id="KW-0812">Transmembrane</keyword>
<reference evidence="3 4" key="1">
    <citation type="journal article" date="2019" name="Commun. Biol.">
        <title>The bagworm genome reveals a unique fibroin gene that provides high tensile strength.</title>
        <authorList>
            <person name="Kono N."/>
            <person name="Nakamura H."/>
            <person name="Ohtoshi R."/>
            <person name="Tomita M."/>
            <person name="Numata K."/>
            <person name="Arakawa K."/>
        </authorList>
    </citation>
    <scope>NUCLEOTIDE SEQUENCE [LARGE SCALE GENOMIC DNA]</scope>
</reference>
<feature type="compositionally biased region" description="Basic and acidic residues" evidence="1">
    <location>
        <begin position="264"/>
        <end position="275"/>
    </location>
</feature>
<name>A0A4C1WTI7_EUMVA</name>
<feature type="region of interest" description="Disordered" evidence="1">
    <location>
        <begin position="264"/>
        <end position="311"/>
    </location>
</feature>
<proteinExistence type="predicted"/>
<dbReference type="EMBL" id="BGZK01000636">
    <property type="protein sequence ID" value="GBP53902.1"/>
    <property type="molecule type" value="Genomic_DNA"/>
</dbReference>
<evidence type="ECO:0000313" key="3">
    <source>
        <dbReference type="EMBL" id="GBP53902.1"/>
    </source>
</evidence>
<dbReference type="OrthoDB" id="297496at2759"/>
<gene>
    <name evidence="3" type="ORF">EVAR_96580_1</name>
</gene>
<comment type="caution">
    <text evidence="3">The sequence shown here is derived from an EMBL/GenBank/DDBJ whole genome shotgun (WGS) entry which is preliminary data.</text>
</comment>
<feature type="compositionally biased region" description="Basic and acidic residues" evidence="1">
    <location>
        <begin position="294"/>
        <end position="311"/>
    </location>
</feature>
<sequence>MTTTKFSKSLSVCLFAHISEINRWTLIGFSAADRSWLGAELTCTAPPGDGAIAARSAGAAQPLRQGECDRKVEDVPTRRELQRDVYVHAQVLYYSWRVCSLLFSHLVMISLVVAYCILGAVTFERLEADYERQIQFAGTLGARLAPRAPVSFATLRKALNIVVQNNTRNSEGCEENVVKLVTKTQQWRKIDTRKRRKKRSRSIEPALQHLQTIRSGKVSASVVADARWPARCRVGGLTGMLNNDIVLTSPGLIGETKHLADQEEHDHQHLGDDTARAAVRSSELDRRRARHATGFRERYPAGDESTRLGRQREHVAPAVDLHGRALLLHHRHHDYR</sequence>
<evidence type="ECO:0000256" key="2">
    <source>
        <dbReference type="SAM" id="Phobius"/>
    </source>
</evidence>
<keyword evidence="2" id="KW-1133">Transmembrane helix</keyword>